<dbReference type="GO" id="GO:0005506">
    <property type="term" value="F:iron ion binding"/>
    <property type="evidence" value="ECO:0007669"/>
    <property type="project" value="InterPro"/>
</dbReference>
<keyword evidence="2" id="KW-0479">Metal-binding</keyword>
<feature type="transmembrane region" description="Helical" evidence="6">
    <location>
        <begin position="6"/>
        <end position="25"/>
    </location>
</feature>
<keyword evidence="4" id="KW-0560">Oxidoreductase</keyword>
<dbReference type="GO" id="GO:0005783">
    <property type="term" value="C:endoplasmic reticulum"/>
    <property type="evidence" value="ECO:0007669"/>
    <property type="project" value="TreeGrafter"/>
</dbReference>
<keyword evidence="6" id="KW-0812">Transmembrane</keyword>
<dbReference type="InterPro" id="IPR006620">
    <property type="entry name" value="Pro_4_hyd_alph"/>
</dbReference>
<proteinExistence type="predicted"/>
<keyword evidence="3" id="KW-0223">Dioxygenase</keyword>
<dbReference type="InterPro" id="IPR044862">
    <property type="entry name" value="Pro_4_hyd_alph_FE2OG_OXY"/>
</dbReference>
<evidence type="ECO:0000256" key="5">
    <source>
        <dbReference type="ARBA" id="ARBA00023004"/>
    </source>
</evidence>
<evidence type="ECO:0000313" key="8">
    <source>
        <dbReference type="EMBL" id="QHT97601.1"/>
    </source>
</evidence>
<dbReference type="Gene3D" id="2.60.120.620">
    <property type="entry name" value="q2cbj1_9rhob like domain"/>
    <property type="match status" value="1"/>
</dbReference>
<name>A0A6C0IWD0_9ZZZZ</name>
<keyword evidence="6" id="KW-1133">Transmembrane helix</keyword>
<dbReference type="AlphaFoldDB" id="A0A6C0IWD0"/>
<feature type="domain" description="Prolyl 4-hydroxylase alpha subunit" evidence="7">
    <location>
        <begin position="45"/>
        <end position="222"/>
    </location>
</feature>
<sequence length="223" mass="25059">MLIWLVLALIMIVIIIIILVVLVSIRSKQATAAPTTNSKLIDSRIDLYYLPNFLSDTEADHLIQLAEGHFSRSGVIGPNGEDNYVDANRTSSTYFIPQSNDPVVEGIENRAAQALGIRKDQLEGLQVVKYEPGQFFNQHHDWFTPDYAEKVGAQREFTIFAYLTTGDGATEFPKLGLSFQPKKGDALRWRNCSTPDRCEDLNLHRGAAPRTGIKYGLNIWSRF</sequence>
<evidence type="ECO:0000256" key="1">
    <source>
        <dbReference type="ARBA" id="ARBA00001961"/>
    </source>
</evidence>
<dbReference type="GO" id="GO:0031418">
    <property type="term" value="F:L-ascorbic acid binding"/>
    <property type="evidence" value="ECO:0007669"/>
    <property type="project" value="InterPro"/>
</dbReference>
<dbReference type="GO" id="GO:0004656">
    <property type="term" value="F:procollagen-proline 4-dioxygenase activity"/>
    <property type="evidence" value="ECO:0007669"/>
    <property type="project" value="TreeGrafter"/>
</dbReference>
<dbReference type="Pfam" id="PF13640">
    <property type="entry name" value="2OG-FeII_Oxy_3"/>
    <property type="match status" value="1"/>
</dbReference>
<dbReference type="SMART" id="SM00702">
    <property type="entry name" value="P4Hc"/>
    <property type="match status" value="1"/>
</dbReference>
<evidence type="ECO:0000256" key="2">
    <source>
        <dbReference type="ARBA" id="ARBA00022723"/>
    </source>
</evidence>
<protein>
    <recommendedName>
        <fullName evidence="7">Prolyl 4-hydroxylase alpha subunit domain-containing protein</fullName>
    </recommendedName>
</protein>
<dbReference type="PANTHER" id="PTHR10869:SF246">
    <property type="entry name" value="TRANSMEMBRANE PROLYL 4-HYDROXYLASE"/>
    <property type="match status" value="1"/>
</dbReference>
<organism evidence="8">
    <name type="scientific">viral metagenome</name>
    <dbReference type="NCBI Taxonomy" id="1070528"/>
    <lineage>
        <taxon>unclassified sequences</taxon>
        <taxon>metagenomes</taxon>
        <taxon>organismal metagenomes</taxon>
    </lineage>
</organism>
<evidence type="ECO:0000256" key="6">
    <source>
        <dbReference type="SAM" id="Phobius"/>
    </source>
</evidence>
<dbReference type="EMBL" id="MN740283">
    <property type="protein sequence ID" value="QHT97601.1"/>
    <property type="molecule type" value="Genomic_DNA"/>
</dbReference>
<keyword evidence="6" id="KW-0472">Membrane</keyword>
<comment type="cofactor">
    <cofactor evidence="1">
        <name>L-ascorbate</name>
        <dbReference type="ChEBI" id="CHEBI:38290"/>
    </cofactor>
</comment>
<dbReference type="InterPro" id="IPR045054">
    <property type="entry name" value="P4HA-like"/>
</dbReference>
<evidence type="ECO:0000256" key="4">
    <source>
        <dbReference type="ARBA" id="ARBA00023002"/>
    </source>
</evidence>
<keyword evidence="5" id="KW-0408">Iron</keyword>
<evidence type="ECO:0000256" key="3">
    <source>
        <dbReference type="ARBA" id="ARBA00022964"/>
    </source>
</evidence>
<dbReference type="PANTHER" id="PTHR10869">
    <property type="entry name" value="PROLYL 4-HYDROXYLASE ALPHA SUBUNIT"/>
    <property type="match status" value="1"/>
</dbReference>
<reference evidence="8" key="1">
    <citation type="journal article" date="2020" name="Nature">
        <title>Giant virus diversity and host interactions through global metagenomics.</title>
        <authorList>
            <person name="Schulz F."/>
            <person name="Roux S."/>
            <person name="Paez-Espino D."/>
            <person name="Jungbluth S."/>
            <person name="Walsh D.A."/>
            <person name="Denef V.J."/>
            <person name="McMahon K.D."/>
            <person name="Konstantinidis K.T."/>
            <person name="Eloe-Fadrosh E.A."/>
            <person name="Kyrpides N.C."/>
            <person name="Woyke T."/>
        </authorList>
    </citation>
    <scope>NUCLEOTIDE SEQUENCE</scope>
    <source>
        <strain evidence="8">GVMAG-M-3300025572-1</strain>
    </source>
</reference>
<evidence type="ECO:0000259" key="7">
    <source>
        <dbReference type="SMART" id="SM00702"/>
    </source>
</evidence>
<accession>A0A6C0IWD0</accession>